<sequence length="137" mass="16093">MDHDDCLLDSFTSSVIQYLNEILIHKNCVPNSFRKNSVKNEKDVEFSFNLRSSIESIVDCRKRFYPGQSYCLTEEEVSELKVVSQCWYLHLIEVSFREGRHCLKLDRPHTFNAVIKLVLSKKSDYGKRYPTNQVCHL</sequence>
<proteinExistence type="predicted"/>
<protein>
    <submittedName>
        <fullName evidence="1">Uncharacterized protein</fullName>
    </submittedName>
</protein>
<evidence type="ECO:0000313" key="2">
    <source>
        <dbReference type="Proteomes" id="UP001359485"/>
    </source>
</evidence>
<accession>A0ABR1B8L6</accession>
<name>A0ABR1B8L6_POLSC</name>
<comment type="caution">
    <text evidence="1">The sequence shown here is derived from an EMBL/GenBank/DDBJ whole genome shotgun (WGS) entry which is preliminary data.</text>
</comment>
<dbReference type="Proteomes" id="UP001359485">
    <property type="component" value="Unassembled WGS sequence"/>
</dbReference>
<organism evidence="1 2">
    <name type="scientific">Polyplax serrata</name>
    <name type="common">Common mouse louse</name>
    <dbReference type="NCBI Taxonomy" id="468196"/>
    <lineage>
        <taxon>Eukaryota</taxon>
        <taxon>Metazoa</taxon>
        <taxon>Ecdysozoa</taxon>
        <taxon>Arthropoda</taxon>
        <taxon>Hexapoda</taxon>
        <taxon>Insecta</taxon>
        <taxon>Pterygota</taxon>
        <taxon>Neoptera</taxon>
        <taxon>Paraneoptera</taxon>
        <taxon>Psocodea</taxon>
        <taxon>Troctomorpha</taxon>
        <taxon>Phthiraptera</taxon>
        <taxon>Anoplura</taxon>
        <taxon>Polyplacidae</taxon>
        <taxon>Polyplax</taxon>
    </lineage>
</organism>
<gene>
    <name evidence="1" type="ORF">RUM44_000531</name>
</gene>
<dbReference type="EMBL" id="JAWJWF010000003">
    <property type="protein sequence ID" value="KAK6635280.1"/>
    <property type="molecule type" value="Genomic_DNA"/>
</dbReference>
<keyword evidence="2" id="KW-1185">Reference proteome</keyword>
<reference evidence="1 2" key="1">
    <citation type="submission" date="2023-09" db="EMBL/GenBank/DDBJ databases">
        <title>Genomes of two closely related lineages of the louse Polyplax serrata with different host specificities.</title>
        <authorList>
            <person name="Martinu J."/>
            <person name="Tarabai H."/>
            <person name="Stefka J."/>
            <person name="Hypsa V."/>
        </authorList>
    </citation>
    <scope>NUCLEOTIDE SEQUENCE [LARGE SCALE GENOMIC DNA]</scope>
    <source>
        <strain evidence="1">98ZLc_SE</strain>
    </source>
</reference>
<evidence type="ECO:0000313" key="1">
    <source>
        <dbReference type="EMBL" id="KAK6635280.1"/>
    </source>
</evidence>